<dbReference type="InterPro" id="IPR041373">
    <property type="entry name" value="RT_RNaseH"/>
</dbReference>
<dbReference type="InterPro" id="IPR000477">
    <property type="entry name" value="RT_dom"/>
</dbReference>
<dbReference type="GO" id="GO:0006508">
    <property type="term" value="P:proteolysis"/>
    <property type="evidence" value="ECO:0007669"/>
    <property type="project" value="UniProtKB-KW"/>
</dbReference>
<accession>A0AAD8RD43</accession>
<dbReference type="InterPro" id="IPR021109">
    <property type="entry name" value="Peptidase_aspartic_dom_sf"/>
</dbReference>
<evidence type="ECO:0000256" key="5">
    <source>
        <dbReference type="ARBA" id="ARBA00022722"/>
    </source>
</evidence>
<keyword evidence="15" id="KW-1185">Reference proteome</keyword>
<dbReference type="Gene3D" id="3.30.420.10">
    <property type="entry name" value="Ribonuclease H-like superfamily/Ribonuclease H"/>
    <property type="match status" value="1"/>
</dbReference>
<feature type="non-terminal residue" evidence="14">
    <location>
        <position position="1"/>
    </location>
</feature>
<dbReference type="PROSITE" id="PS50994">
    <property type="entry name" value="INTEGRASE"/>
    <property type="match status" value="1"/>
</dbReference>
<dbReference type="FunFam" id="3.10.20.370:FF:000001">
    <property type="entry name" value="Retrovirus-related Pol polyprotein from transposon 17.6-like protein"/>
    <property type="match status" value="1"/>
</dbReference>
<dbReference type="InterPro" id="IPR039537">
    <property type="entry name" value="Retrotran_Ty1/copia-like"/>
</dbReference>
<dbReference type="InterPro" id="IPR025724">
    <property type="entry name" value="GAG-pre-integrase_dom"/>
</dbReference>
<dbReference type="SUPFAM" id="SSF50630">
    <property type="entry name" value="Acid proteases"/>
    <property type="match status" value="1"/>
</dbReference>
<feature type="non-terminal residue" evidence="14">
    <location>
        <position position="1774"/>
    </location>
</feature>
<evidence type="ECO:0000256" key="9">
    <source>
        <dbReference type="ARBA" id="ARBA00022918"/>
    </source>
</evidence>
<dbReference type="SUPFAM" id="SSF53098">
    <property type="entry name" value="Ribonuclease H-like"/>
    <property type="match status" value="1"/>
</dbReference>
<dbReference type="InterPro" id="IPR012337">
    <property type="entry name" value="RNaseH-like_sf"/>
</dbReference>
<evidence type="ECO:0000259" key="13">
    <source>
        <dbReference type="PROSITE" id="PS50994"/>
    </source>
</evidence>
<dbReference type="Pfam" id="PF00665">
    <property type="entry name" value="rve"/>
    <property type="match status" value="1"/>
</dbReference>
<keyword evidence="10" id="KW-0862">Zinc</keyword>
<keyword evidence="9" id="KW-0695">RNA-directed DNA polymerase</keyword>
<feature type="region of interest" description="Disordered" evidence="11">
    <location>
        <begin position="1117"/>
        <end position="1143"/>
    </location>
</feature>
<dbReference type="InterPro" id="IPR043128">
    <property type="entry name" value="Rev_trsase/Diguanyl_cyclase"/>
</dbReference>
<keyword evidence="3" id="KW-0808">Transferase</keyword>
<feature type="domain" description="Integrase catalytic" evidence="13">
    <location>
        <begin position="1377"/>
        <end position="1553"/>
    </location>
</feature>
<dbReference type="PANTHER" id="PTHR42648:SF27">
    <property type="entry name" value="RNA-DIRECTED DNA POLYMERASE"/>
    <property type="match status" value="1"/>
</dbReference>
<dbReference type="GO" id="GO:0004519">
    <property type="term" value="F:endonuclease activity"/>
    <property type="evidence" value="ECO:0007669"/>
    <property type="project" value="UniProtKB-KW"/>
</dbReference>
<keyword evidence="7" id="KW-0255">Endonuclease</keyword>
<dbReference type="SUPFAM" id="SSF57756">
    <property type="entry name" value="Retrovirus zinc finger-like domains"/>
    <property type="match status" value="1"/>
</dbReference>
<dbReference type="InterPro" id="IPR036397">
    <property type="entry name" value="RNaseH_sf"/>
</dbReference>
<dbReference type="Pfam" id="PF03732">
    <property type="entry name" value="Retrotrans_gag"/>
    <property type="match status" value="1"/>
</dbReference>
<protein>
    <recommendedName>
        <fullName evidence="1">RNA-directed DNA polymerase</fullName>
        <ecNumber evidence="1">2.7.7.49</ecNumber>
    </recommendedName>
</protein>
<dbReference type="GO" id="GO:0003676">
    <property type="term" value="F:nucleic acid binding"/>
    <property type="evidence" value="ECO:0007669"/>
    <property type="project" value="InterPro"/>
</dbReference>
<dbReference type="Pfam" id="PF13976">
    <property type="entry name" value="gag_pre-integrs"/>
    <property type="match status" value="1"/>
</dbReference>
<evidence type="ECO:0000313" key="14">
    <source>
        <dbReference type="EMBL" id="KAK1617829.1"/>
    </source>
</evidence>
<gene>
    <name evidence="14" type="ORF">QYE76_023346</name>
</gene>
<dbReference type="Gene3D" id="3.10.10.10">
    <property type="entry name" value="HIV Type 1 Reverse Transcriptase, subunit A, domain 1"/>
    <property type="match status" value="1"/>
</dbReference>
<keyword evidence="6" id="KW-0064">Aspartyl protease</keyword>
<dbReference type="Gene3D" id="2.40.70.10">
    <property type="entry name" value="Acid Proteases"/>
    <property type="match status" value="1"/>
</dbReference>
<dbReference type="GO" id="GO:0004190">
    <property type="term" value="F:aspartic-type endopeptidase activity"/>
    <property type="evidence" value="ECO:0007669"/>
    <property type="project" value="UniProtKB-KW"/>
</dbReference>
<evidence type="ECO:0000256" key="11">
    <source>
        <dbReference type="SAM" id="MobiDB-lite"/>
    </source>
</evidence>
<dbReference type="Gene3D" id="4.10.60.10">
    <property type="entry name" value="Zinc finger, CCHC-type"/>
    <property type="match status" value="1"/>
</dbReference>
<dbReference type="InterPro" id="IPR001878">
    <property type="entry name" value="Znf_CCHC"/>
</dbReference>
<dbReference type="CDD" id="cd09274">
    <property type="entry name" value="RNase_HI_RT_Ty3"/>
    <property type="match status" value="1"/>
</dbReference>
<dbReference type="PROSITE" id="PS50158">
    <property type="entry name" value="ZF_CCHC"/>
    <property type="match status" value="1"/>
</dbReference>
<name>A0AAD8RD43_LOLMU</name>
<keyword evidence="10" id="KW-0863">Zinc-finger</keyword>
<keyword evidence="4" id="KW-0548">Nucleotidyltransferase</keyword>
<dbReference type="PANTHER" id="PTHR42648">
    <property type="entry name" value="TRANSPOSASE, PUTATIVE-RELATED"/>
    <property type="match status" value="1"/>
</dbReference>
<dbReference type="InterPro" id="IPR054722">
    <property type="entry name" value="PolX-like_BBD"/>
</dbReference>
<dbReference type="Pfam" id="PF17917">
    <property type="entry name" value="RT_RNaseH"/>
    <property type="match status" value="1"/>
</dbReference>
<reference evidence="14" key="1">
    <citation type="submission" date="2023-07" db="EMBL/GenBank/DDBJ databases">
        <title>A chromosome-level genome assembly of Lolium multiflorum.</title>
        <authorList>
            <person name="Chen Y."/>
            <person name="Copetti D."/>
            <person name="Kolliker R."/>
            <person name="Studer B."/>
        </authorList>
    </citation>
    <scope>NUCLEOTIDE SEQUENCE</scope>
    <source>
        <strain evidence="14">02402/16</strain>
        <tissue evidence="14">Leaf</tissue>
    </source>
</reference>
<feature type="compositionally biased region" description="Basic and acidic residues" evidence="11">
    <location>
        <begin position="1643"/>
        <end position="1665"/>
    </location>
</feature>
<dbReference type="GO" id="GO:0015074">
    <property type="term" value="P:DNA integration"/>
    <property type="evidence" value="ECO:0007669"/>
    <property type="project" value="InterPro"/>
</dbReference>
<dbReference type="EMBL" id="JAUUTY010000006">
    <property type="protein sequence ID" value="KAK1617829.1"/>
    <property type="molecule type" value="Genomic_DNA"/>
</dbReference>
<dbReference type="Pfam" id="PF14223">
    <property type="entry name" value="Retrotran_gag_2"/>
    <property type="match status" value="1"/>
</dbReference>
<dbReference type="Pfam" id="PF00078">
    <property type="entry name" value="RVT_1"/>
    <property type="match status" value="1"/>
</dbReference>
<proteinExistence type="predicted"/>
<dbReference type="SUPFAM" id="SSF56672">
    <property type="entry name" value="DNA/RNA polymerases"/>
    <property type="match status" value="1"/>
</dbReference>
<evidence type="ECO:0000256" key="3">
    <source>
        <dbReference type="ARBA" id="ARBA00022679"/>
    </source>
</evidence>
<evidence type="ECO:0000256" key="10">
    <source>
        <dbReference type="PROSITE-ProRule" id="PRU00047"/>
    </source>
</evidence>
<dbReference type="Pfam" id="PF25597">
    <property type="entry name" value="SH3_retrovirus"/>
    <property type="match status" value="1"/>
</dbReference>
<dbReference type="EC" id="2.7.7.49" evidence="1"/>
<organism evidence="14 15">
    <name type="scientific">Lolium multiflorum</name>
    <name type="common">Italian ryegrass</name>
    <name type="synonym">Lolium perenne subsp. multiflorum</name>
    <dbReference type="NCBI Taxonomy" id="4521"/>
    <lineage>
        <taxon>Eukaryota</taxon>
        <taxon>Viridiplantae</taxon>
        <taxon>Streptophyta</taxon>
        <taxon>Embryophyta</taxon>
        <taxon>Tracheophyta</taxon>
        <taxon>Spermatophyta</taxon>
        <taxon>Magnoliopsida</taxon>
        <taxon>Liliopsida</taxon>
        <taxon>Poales</taxon>
        <taxon>Poaceae</taxon>
        <taxon>BOP clade</taxon>
        <taxon>Pooideae</taxon>
        <taxon>Poodae</taxon>
        <taxon>Poeae</taxon>
        <taxon>Poeae Chloroplast Group 2 (Poeae type)</taxon>
        <taxon>Loliodinae</taxon>
        <taxon>Loliinae</taxon>
        <taxon>Lolium</taxon>
    </lineage>
</organism>
<evidence type="ECO:0000256" key="6">
    <source>
        <dbReference type="ARBA" id="ARBA00022750"/>
    </source>
</evidence>
<dbReference type="InterPro" id="IPR057670">
    <property type="entry name" value="SH3_retrovirus"/>
</dbReference>
<dbReference type="InterPro" id="IPR036875">
    <property type="entry name" value="Znf_CCHC_sf"/>
</dbReference>
<keyword evidence="10" id="KW-0479">Metal-binding</keyword>
<evidence type="ECO:0000256" key="7">
    <source>
        <dbReference type="ARBA" id="ARBA00022759"/>
    </source>
</evidence>
<evidence type="ECO:0000256" key="2">
    <source>
        <dbReference type="ARBA" id="ARBA00022670"/>
    </source>
</evidence>
<evidence type="ECO:0000259" key="12">
    <source>
        <dbReference type="PROSITE" id="PS50158"/>
    </source>
</evidence>
<sequence>IAMNEVRKKLFTISLSGKAAHWYKLLKNGDSLDWEDIVPLFYSKFYPPSEIHKDRNRIYNFWPHDGESIAQAWGRWKSLMLKCPIHELPGNVIIDNFYARLSFQDKTLLDTSCSGSFTRNKEEFKRDLLDRIQENTEGWENDKDRESGIIYDYKCIEAFMDTDKFRNMSATYGVDSQVVANLYKAFASHYELPKKNFDKYHEPYKDKVDSSVNKCVVIETVDHVIPEAYIEKTPFPAKMKEYSVISSAVNKSEKKPIEPEEQIKVEPAVAIVKDLVTENVEDGQIIFCEDASNIVSHPNKPKQVSVPMLSVRIGDHCYYGLCDIGASVSAIPYELYTEIMHEIDSCELEDIDVVIQLANRETISPIGIVRDVEVLCGKIKYPADFLVLGSAASDHCPIIFGRPFLNTCGAIIDCKKEKILTKFAGESYEFNFSKFTKTPYKADLPSDDFKMEQCASIVLVPNNPLQQHLENSESEVFRKERDELEEIFLRQPILKHDLPVEDLGTTPPPKEDPVFDLKPLPDNLKYAHIDDKKIYPVIISSKLSEIEEERLLEILKKHRGAIGYTLDDLKGISPSICQHAINMEDDAKPVVEHQRRLIPKMKEVVRNEVLKLLEAGIIYPIADSRWVSPVHCVPKKGGMTVVPNDNDELIPQRVVVGCMSAIFHGFCESIVEVFMDDFSVYGNSFDNCLRNLDKVLQRCEETNLVLNWEKCHFMVNEGIVLGHKISERGIEVDRAKVEAIRRCPIQGMLKKALTTAPVVEPPDWNLPFEIMCDASDFAVGAVLGQRVDKKLNVIHYASKTLDAAQRNYATTEKELLAVVFACDKFRPYIVDSKVTIHTDHAAIRYLMTKKDAKPRLIRWVLLLQEFDLHIIDRKGADNPVADNLSRLENIAYDPVPVNDSFPNEQLDVIKFLEKEKLKSNGSNFTDWFRHVRIFLNGGNLQYVLDAPLGDPPAETETDEVKNVYATRKTRYSQVQCAILCSLESDLQKRFEHHDPHELMKELKTIFETHAAVECYEASKHFFSCMMEEGSSISEHMLVMTGHAKKLSDLGIVIPNRLGINRVLQSLPPSYKNFVMNYNMQNMNKEFPELFGMLKAAEIEIKKEHQVLMVNKTTSFKKQGKSGKFKKGGKKAATPPVKPKSGPKPDAECYYCKEKGHWKRNCSKYLADLKSGLVKKKKEGISDIHVIDVYLTGSRTSTWVFDTGSVAHICNSKQELKNKRRLLKDEVTMRVGNGSKVDVIAVGTLPLHLPSGLVLSLNNCYFVPALSMNIILGSCLMQDGYSFKSENNGCSIFMNNIFYGRAPEKNGLFLLDLDSSDTHIHNIDAKRIKLNDNSTYMWHCRLGHIGVKRMKKLHTDGLLESLDFESLDRCEACLMGKMTKTPFSGMMERATDLLEIIHTDVCGPMSVASRGGYRYVLTFTDDLSRYGYIYLMKHKSETFEKFKEFQSEVENQRNKKIKFLRSDRGGEYLSYEFGMHLKKCGILSQLTPPGTPQRNGVSERRNRTLLDMVRSMMSLTDLPLSFWSYALETAAFTLNRAPSKSVETTPYELWFNKKPKLSFLKVWGCEAYVKRLQPDKLEPKAEKCVFIGYPKETIGYTFYHRSEGKIFVAKNGTFLEKEFLTKESSAVPENVPVPPTPATEEANDNDHETSNETATEPRRSTRDRATPDWYDPCLNVMIVDNNDEDPATYEEAMMSPDSNKWQEAMKSEMGSMYDNKVWTLVDLPARLSRINGSSKEKQMLMVILLSIKLDLSQRVSDKFKVLTTMRLSHRSEAKI</sequence>
<dbReference type="CDD" id="cd00303">
    <property type="entry name" value="retropepsin_like"/>
    <property type="match status" value="1"/>
</dbReference>
<dbReference type="GO" id="GO:0008270">
    <property type="term" value="F:zinc ion binding"/>
    <property type="evidence" value="ECO:0007669"/>
    <property type="project" value="UniProtKB-KW"/>
</dbReference>
<evidence type="ECO:0000256" key="4">
    <source>
        <dbReference type="ARBA" id="ARBA00022695"/>
    </source>
</evidence>
<dbReference type="Proteomes" id="UP001231189">
    <property type="component" value="Unassembled WGS sequence"/>
</dbReference>
<feature type="domain" description="CCHC-type" evidence="12">
    <location>
        <begin position="1148"/>
        <end position="1163"/>
    </location>
</feature>
<dbReference type="InterPro" id="IPR005162">
    <property type="entry name" value="Retrotrans_gag_dom"/>
</dbReference>
<keyword evidence="2" id="KW-0645">Protease</keyword>
<dbReference type="Gene3D" id="3.30.70.270">
    <property type="match status" value="1"/>
</dbReference>
<dbReference type="SMART" id="SM00343">
    <property type="entry name" value="ZnF_C2HC"/>
    <property type="match status" value="1"/>
</dbReference>
<keyword evidence="5" id="KW-0540">Nuclease</keyword>
<evidence type="ECO:0000256" key="1">
    <source>
        <dbReference type="ARBA" id="ARBA00012493"/>
    </source>
</evidence>
<dbReference type="Pfam" id="PF22936">
    <property type="entry name" value="Pol_BBD"/>
    <property type="match status" value="1"/>
</dbReference>
<evidence type="ECO:0000256" key="8">
    <source>
        <dbReference type="ARBA" id="ARBA00022801"/>
    </source>
</evidence>
<evidence type="ECO:0000313" key="15">
    <source>
        <dbReference type="Proteomes" id="UP001231189"/>
    </source>
</evidence>
<feature type="region of interest" description="Disordered" evidence="11">
    <location>
        <begin position="1624"/>
        <end position="1666"/>
    </location>
</feature>
<feature type="compositionally biased region" description="Basic residues" evidence="11">
    <location>
        <begin position="1117"/>
        <end position="1129"/>
    </location>
</feature>
<keyword evidence="8" id="KW-0378">Hydrolase</keyword>
<dbReference type="Gene3D" id="3.10.20.370">
    <property type="match status" value="1"/>
</dbReference>
<dbReference type="InterPro" id="IPR001584">
    <property type="entry name" value="Integrase_cat-core"/>
</dbReference>
<comment type="caution">
    <text evidence="14">The sequence shown here is derived from an EMBL/GenBank/DDBJ whole genome shotgun (WGS) entry which is preliminary data.</text>
</comment>
<dbReference type="GO" id="GO:0003964">
    <property type="term" value="F:RNA-directed DNA polymerase activity"/>
    <property type="evidence" value="ECO:0007669"/>
    <property type="project" value="UniProtKB-KW"/>
</dbReference>
<dbReference type="InterPro" id="IPR043502">
    <property type="entry name" value="DNA/RNA_pol_sf"/>
</dbReference>